<name>A0AAV3YDL5_9GAST</name>
<keyword evidence="2" id="KW-1185">Reference proteome</keyword>
<dbReference type="AlphaFoldDB" id="A0AAV3YDL5"/>
<evidence type="ECO:0000313" key="2">
    <source>
        <dbReference type="Proteomes" id="UP000735302"/>
    </source>
</evidence>
<dbReference type="EMBL" id="BLXT01000921">
    <property type="protein sequence ID" value="GFN81270.1"/>
    <property type="molecule type" value="Genomic_DNA"/>
</dbReference>
<sequence length="108" mass="12525">MAEYLHPDLRPDDINIFHETKPPVDCLFADEKRIIKNISYCKTSDIQGVEQDEKLDIKNFPFNNRPVIENFVSNSEDPLDSKSFLLDIQPGIRAGDNLVFITVPYWQQ</sequence>
<evidence type="ECO:0000313" key="1">
    <source>
        <dbReference type="EMBL" id="GFN81270.1"/>
    </source>
</evidence>
<gene>
    <name evidence="1" type="ORF">PoB_000777600</name>
</gene>
<proteinExistence type="predicted"/>
<protein>
    <submittedName>
        <fullName evidence="1">Uncharacterized protein</fullName>
    </submittedName>
</protein>
<organism evidence="1 2">
    <name type="scientific">Plakobranchus ocellatus</name>
    <dbReference type="NCBI Taxonomy" id="259542"/>
    <lineage>
        <taxon>Eukaryota</taxon>
        <taxon>Metazoa</taxon>
        <taxon>Spiralia</taxon>
        <taxon>Lophotrochozoa</taxon>
        <taxon>Mollusca</taxon>
        <taxon>Gastropoda</taxon>
        <taxon>Heterobranchia</taxon>
        <taxon>Euthyneura</taxon>
        <taxon>Panpulmonata</taxon>
        <taxon>Sacoglossa</taxon>
        <taxon>Placobranchoidea</taxon>
        <taxon>Plakobranchidae</taxon>
        <taxon>Plakobranchus</taxon>
    </lineage>
</organism>
<dbReference type="Proteomes" id="UP000735302">
    <property type="component" value="Unassembled WGS sequence"/>
</dbReference>
<accession>A0AAV3YDL5</accession>
<reference evidence="1 2" key="1">
    <citation type="journal article" date="2021" name="Elife">
        <title>Chloroplast acquisition without the gene transfer in kleptoplastic sea slugs, Plakobranchus ocellatus.</title>
        <authorList>
            <person name="Maeda T."/>
            <person name="Takahashi S."/>
            <person name="Yoshida T."/>
            <person name="Shimamura S."/>
            <person name="Takaki Y."/>
            <person name="Nagai Y."/>
            <person name="Toyoda A."/>
            <person name="Suzuki Y."/>
            <person name="Arimoto A."/>
            <person name="Ishii H."/>
            <person name="Satoh N."/>
            <person name="Nishiyama T."/>
            <person name="Hasebe M."/>
            <person name="Maruyama T."/>
            <person name="Minagawa J."/>
            <person name="Obokata J."/>
            <person name="Shigenobu S."/>
        </authorList>
    </citation>
    <scope>NUCLEOTIDE SEQUENCE [LARGE SCALE GENOMIC DNA]</scope>
</reference>
<comment type="caution">
    <text evidence="1">The sequence shown here is derived from an EMBL/GenBank/DDBJ whole genome shotgun (WGS) entry which is preliminary data.</text>
</comment>